<feature type="domain" description="DUF1023" evidence="2">
    <location>
        <begin position="338"/>
        <end position="511"/>
    </location>
</feature>
<organism evidence="4 5">
    <name type="scientific">Mycobacterium intracellulare</name>
    <dbReference type="NCBI Taxonomy" id="1767"/>
    <lineage>
        <taxon>Bacteria</taxon>
        <taxon>Bacillati</taxon>
        <taxon>Actinomycetota</taxon>
        <taxon>Actinomycetes</taxon>
        <taxon>Mycobacteriales</taxon>
        <taxon>Mycobacteriaceae</taxon>
        <taxon>Mycobacterium</taxon>
        <taxon>Mycobacterium avium complex (MAC)</taxon>
    </lineage>
</organism>
<dbReference type="InterPro" id="IPR010427">
    <property type="entry name" value="DUF1023"/>
</dbReference>
<gene>
    <name evidence="4" type="ORF">MINTM018_34800</name>
</gene>
<evidence type="ECO:0008006" key="6">
    <source>
        <dbReference type="Google" id="ProtNLM"/>
    </source>
</evidence>
<proteinExistence type="predicted"/>
<accession>A0A7R7MVT6</accession>
<feature type="region of interest" description="Disordered" evidence="1">
    <location>
        <begin position="615"/>
        <end position="643"/>
    </location>
</feature>
<dbReference type="SUPFAM" id="SSF53474">
    <property type="entry name" value="alpha/beta-Hydrolases"/>
    <property type="match status" value="1"/>
</dbReference>
<dbReference type="InterPro" id="IPR029058">
    <property type="entry name" value="AB_hydrolase_fold"/>
</dbReference>
<feature type="domain" description="Predicted hydrolase N-terminal" evidence="3">
    <location>
        <begin position="1"/>
        <end position="195"/>
    </location>
</feature>
<dbReference type="Gene3D" id="3.40.50.1820">
    <property type="entry name" value="alpha/beta hydrolase"/>
    <property type="match status" value="1"/>
</dbReference>
<dbReference type="OMA" id="DPLAYNG"/>
<evidence type="ECO:0000256" key="1">
    <source>
        <dbReference type="SAM" id="MobiDB-lite"/>
    </source>
</evidence>
<dbReference type="AlphaFoldDB" id="A0A7R7MVT6"/>
<protein>
    <recommendedName>
        <fullName evidence="6">Alpha/beta hydrolase</fullName>
    </recommendedName>
</protein>
<dbReference type="RefSeq" id="WP_009952045.1">
    <property type="nucleotide sequence ID" value="NZ_AP024241.1"/>
</dbReference>
<sequence length="643" mass="68540">MQLKWLSVADLIARAGGDPWAINQSLQAGSPAQISSLAEAFHGAGRHTAEADHAFEQARKRFDAAWNHQNGDHPINDSAEVQRVIKSLGAQSEQLPKIGSDLENIAAALAEAQKAGAQRISTLEHALQGLDHIIDAAQHDLQYGRPDAKTQAFLKKLIDDATADAADDVRDALGDLESTRDGYSATLQSCLGDLRTDGYDPNILAPVDADTQVPPPNASPEDVNRWWTSLTPQQRQRFMAEHPDQIGNLNGVPILARNDANLTVMNQDLDRVRGIASRNGVSVDDVLRDPAKYGLSATDVTRYQNANETKLGLDHDAGDPLHPKPVYLFAYDPTAFGGKGRAAIAIGNPDTAKNTAVIVPGTSSSVKGGWLHDGHNDAINLFEQANAADPHNPTAVIAWMGYDAPNGFDDVQRISTPALARVGSASLAQDVNGLWATHLGAGQHVTVLGHSYGSTTVADAFAMHNMHANDAVLLGCPGTDMARSAEQFHLDGGHVFVGDASTDPVGMLGHLDGASKKLFGENFFGTNPSLGTDPAVDGFGSVRFRAEVPGSDGINPHDHSYYYHRGSEALYGMSDIVSGHGDQLQADGMTADHRHSLGGVQVRIPGLPPVTIGPHTPAVIDPEWERSPGSITDNHVFDAQHHH</sequence>
<reference evidence="4 5" key="1">
    <citation type="submission" date="2020-12" db="EMBL/GenBank/DDBJ databases">
        <title>Genome sequence of clinical Mycobacterium intracellulare strains.</title>
        <authorList>
            <person name="Tateishi Y."/>
            <person name="Matsumoto S."/>
            <person name="Fukushima Y."/>
            <person name="Nakajima C."/>
            <person name="Suzuki Y."/>
        </authorList>
    </citation>
    <scope>NUCLEOTIDE SEQUENCE [LARGE SCALE GENOMIC DNA]</scope>
    <source>
        <strain evidence="4 5">M018</strain>
    </source>
</reference>
<dbReference type="Proteomes" id="UP000595205">
    <property type="component" value="Chromosome"/>
</dbReference>
<dbReference type="Pfam" id="PF06259">
    <property type="entry name" value="Abhydrolase_8"/>
    <property type="match status" value="1"/>
</dbReference>
<dbReference type="InterPro" id="IPR054469">
    <property type="entry name" value="Pred_hydrolase_N"/>
</dbReference>
<evidence type="ECO:0000313" key="5">
    <source>
        <dbReference type="Proteomes" id="UP000595205"/>
    </source>
</evidence>
<name>A0A7R7MVT6_MYCIT</name>
<evidence type="ECO:0000313" key="4">
    <source>
        <dbReference type="EMBL" id="BCP00711.1"/>
    </source>
</evidence>
<dbReference type="EMBL" id="AP024255">
    <property type="protein sequence ID" value="BCP00711.1"/>
    <property type="molecule type" value="Genomic_DNA"/>
</dbReference>
<dbReference type="Pfam" id="PF22905">
    <property type="entry name" value="Hydro_N_hd"/>
    <property type="match status" value="1"/>
</dbReference>
<evidence type="ECO:0000259" key="2">
    <source>
        <dbReference type="Pfam" id="PF06259"/>
    </source>
</evidence>
<evidence type="ECO:0000259" key="3">
    <source>
        <dbReference type="Pfam" id="PF22905"/>
    </source>
</evidence>